<comment type="caution">
    <text evidence="1">The sequence shown here is derived from an EMBL/GenBank/DDBJ whole genome shotgun (WGS) entry which is preliminary data.</text>
</comment>
<organism evidence="1 2">
    <name type="scientific">Rhizopus oryzae</name>
    <name type="common">Mucormycosis agent</name>
    <name type="synonym">Rhizopus arrhizus var. delemar</name>
    <dbReference type="NCBI Taxonomy" id="64495"/>
    <lineage>
        <taxon>Eukaryota</taxon>
        <taxon>Fungi</taxon>
        <taxon>Fungi incertae sedis</taxon>
        <taxon>Mucoromycota</taxon>
        <taxon>Mucoromycotina</taxon>
        <taxon>Mucoromycetes</taxon>
        <taxon>Mucorales</taxon>
        <taxon>Mucorineae</taxon>
        <taxon>Rhizopodaceae</taxon>
        <taxon>Rhizopus</taxon>
    </lineage>
</organism>
<protein>
    <submittedName>
        <fullName evidence="1">Uncharacterized protein</fullName>
    </submittedName>
</protein>
<dbReference type="Proteomes" id="UP000716291">
    <property type="component" value="Unassembled WGS sequence"/>
</dbReference>
<proteinExistence type="predicted"/>
<evidence type="ECO:0000313" key="1">
    <source>
        <dbReference type="EMBL" id="KAG1301388.1"/>
    </source>
</evidence>
<sequence length="378" mass="42986">MHLTASEVCLNDEQARTLFSDEPAQVPTSHEQIQQEPLNDIQDCFQIFKNEVKRVLQVNQTLKIEEHVQELLSLNSIFLLQPLQYSQLMRSVFTDSLLAKIHDEFQKKIEFPDMKFTSAEFMSIVETIMNLDSGITSVLSTMAGLLQIASKMPYEKQSVIAGLATLIQKLPKNSINDVTTISETELWNTYFDFLLSCVVANSEKLVLLRWLDKGISSSLPLRPDAVVSIVDRLKFNGTLGHSEVKIAEPTCNKSALCMDLARITCFSKEAMDLHLLESSISFQIHGFAITFFLARLDHDGLYVMYEIGHLEFPSSLAQLPVFTNLKNLNILLLVCHVFWKFCKKPDIPNIMQQRLRTSVKLTDLIDFVLPSIKIRDKN</sequence>
<evidence type="ECO:0000313" key="2">
    <source>
        <dbReference type="Proteomes" id="UP000716291"/>
    </source>
</evidence>
<name>A0A9P6WYQ8_RHIOR</name>
<keyword evidence="2" id="KW-1185">Reference proteome</keyword>
<dbReference type="AlphaFoldDB" id="A0A9P6WYQ8"/>
<accession>A0A9P6WYQ8</accession>
<reference evidence="1" key="1">
    <citation type="journal article" date="2020" name="Microb. Genom.">
        <title>Genetic diversity of clinical and environmental Mucorales isolates obtained from an investigation of mucormycosis cases among solid organ transplant recipients.</title>
        <authorList>
            <person name="Nguyen M.H."/>
            <person name="Kaul D."/>
            <person name="Muto C."/>
            <person name="Cheng S.J."/>
            <person name="Richter R.A."/>
            <person name="Bruno V.M."/>
            <person name="Liu G."/>
            <person name="Beyhan S."/>
            <person name="Sundermann A.J."/>
            <person name="Mounaud S."/>
            <person name="Pasculle A.W."/>
            <person name="Nierman W.C."/>
            <person name="Driscoll E."/>
            <person name="Cumbie R."/>
            <person name="Clancy C.J."/>
            <person name="Dupont C.L."/>
        </authorList>
    </citation>
    <scope>NUCLEOTIDE SEQUENCE</scope>
    <source>
        <strain evidence="1">GL11</strain>
    </source>
</reference>
<gene>
    <name evidence="1" type="ORF">G6F64_011849</name>
</gene>
<dbReference type="EMBL" id="JAANQT010003133">
    <property type="protein sequence ID" value="KAG1301388.1"/>
    <property type="molecule type" value="Genomic_DNA"/>
</dbReference>